<reference evidence="2" key="1">
    <citation type="journal article" date="2019" name="Int. J. Syst. Evol. Microbiol.">
        <title>The Global Catalogue of Microorganisms (GCM) 10K type strain sequencing project: providing services to taxonomists for standard genome sequencing and annotation.</title>
        <authorList>
            <consortium name="The Broad Institute Genomics Platform"/>
            <consortium name="The Broad Institute Genome Sequencing Center for Infectious Disease"/>
            <person name="Wu L."/>
            <person name="Ma J."/>
        </authorList>
    </citation>
    <scope>NUCLEOTIDE SEQUENCE [LARGE SCALE GENOMIC DNA]</scope>
    <source>
        <strain evidence="2">JCM 17728</strain>
    </source>
</reference>
<evidence type="ECO:0008006" key="3">
    <source>
        <dbReference type="Google" id="ProtNLM"/>
    </source>
</evidence>
<sequence>MKTLYILNNPKLFDQCRSAMSENDAMLLIENAVIVSRQLPAIEHGFVLEEDLIARGLAQDTDWTKVSYKGFVELTLEYDKSVSWL</sequence>
<dbReference type="PANTHER" id="PTHR37526:SF1">
    <property type="entry name" value="PROTEIN TUSB"/>
    <property type="match status" value="1"/>
</dbReference>
<proteinExistence type="predicted"/>
<dbReference type="InterPro" id="IPR007215">
    <property type="entry name" value="Sulphur_relay_TusB/DsrH"/>
</dbReference>
<name>A0ABP8ICI6_9GAMM</name>
<evidence type="ECO:0000313" key="2">
    <source>
        <dbReference type="Proteomes" id="UP001501011"/>
    </source>
</evidence>
<dbReference type="PANTHER" id="PTHR37526">
    <property type="entry name" value="PROTEIN TUSB"/>
    <property type="match status" value="1"/>
</dbReference>
<comment type="caution">
    <text evidence="1">The sequence shown here is derived from an EMBL/GenBank/DDBJ whole genome shotgun (WGS) entry which is preliminary data.</text>
</comment>
<accession>A0ABP8ICI6</accession>
<dbReference type="Proteomes" id="UP001501011">
    <property type="component" value="Unassembled WGS sequence"/>
</dbReference>
<dbReference type="NCBIfam" id="TIGR03011">
    <property type="entry name" value="sulf_tusB_dsrH"/>
    <property type="match status" value="1"/>
</dbReference>
<keyword evidence="2" id="KW-1185">Reference proteome</keyword>
<gene>
    <name evidence="1" type="ORF">GCM10023151_03440</name>
</gene>
<dbReference type="RefSeq" id="WP_345291477.1">
    <property type="nucleotide sequence ID" value="NZ_BAABFV010000001.1"/>
</dbReference>
<dbReference type="EMBL" id="BAABFV010000001">
    <property type="protein sequence ID" value="GAA4355955.1"/>
    <property type="molecule type" value="Genomic_DNA"/>
</dbReference>
<protein>
    <recommendedName>
        <fullName evidence="3">Sulfurtransferase complex subunit TusB</fullName>
    </recommendedName>
</protein>
<dbReference type="Pfam" id="PF04077">
    <property type="entry name" value="DsrH"/>
    <property type="match status" value="1"/>
</dbReference>
<evidence type="ECO:0000313" key="1">
    <source>
        <dbReference type="EMBL" id="GAA4355955.1"/>
    </source>
</evidence>
<dbReference type="SUPFAM" id="SSF75169">
    <property type="entry name" value="DsrEFH-like"/>
    <property type="match status" value="1"/>
</dbReference>
<organism evidence="1 2">
    <name type="scientific">Kangiella marina</name>
    <dbReference type="NCBI Taxonomy" id="1079178"/>
    <lineage>
        <taxon>Bacteria</taxon>
        <taxon>Pseudomonadati</taxon>
        <taxon>Pseudomonadota</taxon>
        <taxon>Gammaproteobacteria</taxon>
        <taxon>Kangiellales</taxon>
        <taxon>Kangiellaceae</taxon>
        <taxon>Kangiella</taxon>
    </lineage>
</organism>
<dbReference type="Gene3D" id="3.40.1260.10">
    <property type="entry name" value="DsrEFH-like"/>
    <property type="match status" value="1"/>
</dbReference>
<dbReference type="InterPro" id="IPR027396">
    <property type="entry name" value="DsrEFH-like"/>
</dbReference>